<protein>
    <submittedName>
        <fullName evidence="1">Uncharacterized protein</fullName>
    </submittedName>
</protein>
<dbReference type="AlphaFoldDB" id="A0A7K1SUR2"/>
<reference evidence="1 2" key="1">
    <citation type="submission" date="2019-12" db="EMBL/GenBank/DDBJ databases">
        <title>Mucilaginibacter sp. HMF7410 genome sequencing and assembly.</title>
        <authorList>
            <person name="Kang H."/>
            <person name="Cha I."/>
            <person name="Kim H."/>
            <person name="Joh K."/>
        </authorList>
    </citation>
    <scope>NUCLEOTIDE SEQUENCE [LARGE SCALE GENOMIC DNA]</scope>
    <source>
        <strain evidence="1 2">HMF7410</strain>
    </source>
</reference>
<sequence>MLLLSPKNQNIHLLFVQAVSDEQRFYSDKRSIRIFSRDQFKQEILTVSFKAG</sequence>
<comment type="caution">
    <text evidence="1">The sequence shown here is derived from an EMBL/GenBank/DDBJ whole genome shotgun (WGS) entry which is preliminary data.</text>
</comment>
<accession>A0A7K1SUR2</accession>
<gene>
    <name evidence="1" type="ORF">GO621_04440</name>
</gene>
<dbReference type="EMBL" id="WPIK01000003">
    <property type="protein sequence ID" value="MVN20780.1"/>
    <property type="molecule type" value="Genomic_DNA"/>
</dbReference>
<keyword evidence="2" id="KW-1185">Reference proteome</keyword>
<name>A0A7K1SUR2_9SPHI</name>
<dbReference type="Proteomes" id="UP000462014">
    <property type="component" value="Unassembled WGS sequence"/>
</dbReference>
<evidence type="ECO:0000313" key="2">
    <source>
        <dbReference type="Proteomes" id="UP000462014"/>
    </source>
</evidence>
<organism evidence="1 2">
    <name type="scientific">Mucilaginibacter arboris</name>
    <dbReference type="NCBI Taxonomy" id="2682090"/>
    <lineage>
        <taxon>Bacteria</taxon>
        <taxon>Pseudomonadati</taxon>
        <taxon>Bacteroidota</taxon>
        <taxon>Sphingobacteriia</taxon>
        <taxon>Sphingobacteriales</taxon>
        <taxon>Sphingobacteriaceae</taxon>
        <taxon>Mucilaginibacter</taxon>
    </lineage>
</organism>
<evidence type="ECO:0000313" key="1">
    <source>
        <dbReference type="EMBL" id="MVN20780.1"/>
    </source>
</evidence>
<dbReference type="RefSeq" id="WP_157564560.1">
    <property type="nucleotide sequence ID" value="NZ_WPIK01000003.1"/>
</dbReference>
<proteinExistence type="predicted"/>